<dbReference type="InterPro" id="IPR050090">
    <property type="entry name" value="Tyrosine_recombinase_XerCD"/>
</dbReference>
<dbReference type="PROSITE" id="PS51900">
    <property type="entry name" value="CB"/>
    <property type="match status" value="1"/>
</dbReference>
<reference evidence="7 8" key="1">
    <citation type="submission" date="2018-04" db="EMBL/GenBank/DDBJ databases">
        <title>Genomic Encyclopedia of Type Strains, Phase IV (KMG-IV): sequencing the most valuable type-strain genomes for metagenomic binning, comparative biology and taxonomic classification.</title>
        <authorList>
            <person name="Goeker M."/>
        </authorList>
    </citation>
    <scope>NUCLEOTIDE SEQUENCE [LARGE SCALE GENOMIC DNA]</scope>
    <source>
        <strain evidence="7 8">DSM 10065</strain>
    </source>
</reference>
<dbReference type="InterPro" id="IPR013762">
    <property type="entry name" value="Integrase-like_cat_sf"/>
</dbReference>
<feature type="domain" description="Tyr recombinase" evidence="5">
    <location>
        <begin position="158"/>
        <end position="345"/>
    </location>
</feature>
<keyword evidence="3" id="KW-0233">DNA recombination</keyword>
<dbReference type="PANTHER" id="PTHR30349:SF94">
    <property type="entry name" value="INTEGRASE_RECOMBINASE HI_1414-RELATED"/>
    <property type="match status" value="1"/>
</dbReference>
<keyword evidence="2 4" id="KW-0238">DNA-binding</keyword>
<organism evidence="7 8">
    <name type="scientific">Pusillimonas noertemannii</name>
    <dbReference type="NCBI Taxonomy" id="305977"/>
    <lineage>
        <taxon>Bacteria</taxon>
        <taxon>Pseudomonadati</taxon>
        <taxon>Pseudomonadota</taxon>
        <taxon>Betaproteobacteria</taxon>
        <taxon>Burkholderiales</taxon>
        <taxon>Alcaligenaceae</taxon>
        <taxon>Pusillimonas</taxon>
    </lineage>
</organism>
<dbReference type="SUPFAM" id="SSF56349">
    <property type="entry name" value="DNA breaking-rejoining enzymes"/>
    <property type="match status" value="1"/>
</dbReference>
<comment type="caution">
    <text evidence="7">The sequence shown here is derived from an EMBL/GenBank/DDBJ whole genome shotgun (WGS) entry which is preliminary data.</text>
</comment>
<dbReference type="CDD" id="cd00796">
    <property type="entry name" value="INT_Rci_Hp1_C"/>
    <property type="match status" value="1"/>
</dbReference>
<evidence type="ECO:0000256" key="4">
    <source>
        <dbReference type="PROSITE-ProRule" id="PRU01248"/>
    </source>
</evidence>
<dbReference type="EMBL" id="QEKO01000002">
    <property type="protein sequence ID" value="PVY62712.1"/>
    <property type="molecule type" value="Genomic_DNA"/>
</dbReference>
<name>A0A2U1CNX7_9BURK</name>
<evidence type="ECO:0000256" key="2">
    <source>
        <dbReference type="ARBA" id="ARBA00023125"/>
    </source>
</evidence>
<evidence type="ECO:0000256" key="3">
    <source>
        <dbReference type="ARBA" id="ARBA00023172"/>
    </source>
</evidence>
<dbReference type="PROSITE" id="PS51898">
    <property type="entry name" value="TYR_RECOMBINASE"/>
    <property type="match status" value="1"/>
</dbReference>
<dbReference type="GO" id="GO:0006310">
    <property type="term" value="P:DNA recombination"/>
    <property type="evidence" value="ECO:0007669"/>
    <property type="project" value="UniProtKB-KW"/>
</dbReference>
<gene>
    <name evidence="7" type="ORF">C7440_2208</name>
</gene>
<evidence type="ECO:0000259" key="6">
    <source>
        <dbReference type="PROSITE" id="PS51900"/>
    </source>
</evidence>
<proteinExistence type="predicted"/>
<evidence type="ECO:0000259" key="5">
    <source>
        <dbReference type="PROSITE" id="PS51898"/>
    </source>
</evidence>
<accession>A0A2U1CNX7</accession>
<evidence type="ECO:0000313" key="7">
    <source>
        <dbReference type="EMBL" id="PVY62712.1"/>
    </source>
</evidence>
<dbReference type="InterPro" id="IPR044068">
    <property type="entry name" value="CB"/>
</dbReference>
<dbReference type="Pfam" id="PF00589">
    <property type="entry name" value="Phage_integrase"/>
    <property type="match status" value="1"/>
</dbReference>
<feature type="domain" description="Core-binding (CB)" evidence="6">
    <location>
        <begin position="57"/>
        <end position="136"/>
    </location>
</feature>
<evidence type="ECO:0000256" key="1">
    <source>
        <dbReference type="ARBA" id="ARBA00022908"/>
    </source>
</evidence>
<dbReference type="OrthoDB" id="662444at2"/>
<protein>
    <submittedName>
        <fullName evidence="7">Site-specific recombinase XerD</fullName>
    </submittedName>
</protein>
<dbReference type="Gene3D" id="1.10.150.130">
    <property type="match status" value="1"/>
</dbReference>
<dbReference type="GO" id="GO:0003677">
    <property type="term" value="F:DNA binding"/>
    <property type="evidence" value="ECO:0007669"/>
    <property type="project" value="UniProtKB-UniRule"/>
</dbReference>
<dbReference type="RefSeq" id="WP_116518546.1">
    <property type="nucleotide sequence ID" value="NZ_JACCEX010000002.1"/>
</dbReference>
<dbReference type="AlphaFoldDB" id="A0A2U1CNX7"/>
<keyword evidence="8" id="KW-1185">Reference proteome</keyword>
<dbReference type="PANTHER" id="PTHR30349">
    <property type="entry name" value="PHAGE INTEGRASE-RELATED"/>
    <property type="match status" value="1"/>
</dbReference>
<sequence>MAAIIKRNGKYLVRVRVQGFPPLSKTFIERRSAQVWAVQTEDDIRRGVFEFGKADIPTLGQALKKYRTKITPKKRGAKKEAYLIALLSGLDIAKKRMDQIQAVELARLRNDWLKALAPATVHRRMSVLAHVYTVAIKEWGHSLANPFALVTKPKVSNQRSRTVDWDELQFILIHSPNSTLPRIAQAAWYSGARLGELAALQWPNVNLQAGTALLEETKNGDAREIPLPPAAVALLETIKPETEPGERLTGSVFNTSSPSMSKAWAVAVKKARKAYEAQCAKRGVEARPGWLEDVTFHDLRHAAISRLASLGLSTLELQAISGHKTVQMLSRYSHIKAGALASKLARLEATA</sequence>
<dbReference type="Proteomes" id="UP000246145">
    <property type="component" value="Unassembled WGS sequence"/>
</dbReference>
<dbReference type="InterPro" id="IPR010998">
    <property type="entry name" value="Integrase_recombinase_N"/>
</dbReference>
<dbReference type="GO" id="GO:0015074">
    <property type="term" value="P:DNA integration"/>
    <property type="evidence" value="ECO:0007669"/>
    <property type="project" value="UniProtKB-KW"/>
</dbReference>
<dbReference type="Gene3D" id="1.10.443.10">
    <property type="entry name" value="Intergrase catalytic core"/>
    <property type="match status" value="1"/>
</dbReference>
<keyword evidence="1" id="KW-0229">DNA integration</keyword>
<dbReference type="InterPro" id="IPR011010">
    <property type="entry name" value="DNA_brk_join_enz"/>
</dbReference>
<dbReference type="InterPro" id="IPR002104">
    <property type="entry name" value="Integrase_catalytic"/>
</dbReference>
<evidence type="ECO:0000313" key="8">
    <source>
        <dbReference type="Proteomes" id="UP000246145"/>
    </source>
</evidence>